<dbReference type="Pfam" id="PF13416">
    <property type="entry name" value="SBP_bac_8"/>
    <property type="match status" value="1"/>
</dbReference>
<keyword evidence="3" id="KW-1185">Reference proteome</keyword>
<accession>A0A7G9FX85</accession>
<proteinExistence type="predicted"/>
<evidence type="ECO:0000313" key="2">
    <source>
        <dbReference type="EMBL" id="QNM03167.1"/>
    </source>
</evidence>
<dbReference type="SUPFAM" id="SSF53850">
    <property type="entry name" value="Periplasmic binding protein-like II"/>
    <property type="match status" value="1"/>
</dbReference>
<sequence length="324" mass="35720">MILMLSMAGCGKKQDEVVVYTAVDQVYADEIFEMFEEETGITVKAVYDTESNKTTGLTNRIIAEAEKPVCDVFWNNEFIQTIDLEKKGMLQAYVPAEADTIPEYYKAADGTWTAMGGRARVFLVNTDLLTEQEYPDSIYDFANDKYEGSQLAIAYPMFGTTRTMAAAIYAQLGEAQAREYFQSIADKGVQVVDGNSVTKDMAATGQVAIGFTDTDDAKEAIEDGAPVVMVFPDQDEEGMGTLMTPSTAAIIKGAPDQKNAEAFMDFVLSEKVERKLVDMGFFDVSCRDAVSDSGIKGMNLNLEDIYEYLDIASKDMETIFSRAQ</sequence>
<keyword evidence="1" id="KW-0732">Signal</keyword>
<protein>
    <submittedName>
        <fullName evidence="2">Extracellular solute-binding protein</fullName>
    </submittedName>
</protein>
<evidence type="ECO:0000313" key="3">
    <source>
        <dbReference type="Proteomes" id="UP000515981"/>
    </source>
</evidence>
<dbReference type="PANTHER" id="PTHR30006">
    <property type="entry name" value="THIAMINE-BINDING PERIPLASMIC PROTEIN-RELATED"/>
    <property type="match status" value="1"/>
</dbReference>
<dbReference type="Proteomes" id="UP000515981">
    <property type="component" value="Chromosome"/>
</dbReference>
<dbReference type="KEGG" id="ssun:H9Q77_03200"/>
<dbReference type="PANTHER" id="PTHR30006:SF24">
    <property type="entry name" value="SLL0237 PROTEIN"/>
    <property type="match status" value="1"/>
</dbReference>
<organism evidence="2 3">
    <name type="scientific">Simiaoa sunii</name>
    <dbReference type="NCBI Taxonomy" id="2763672"/>
    <lineage>
        <taxon>Bacteria</taxon>
        <taxon>Bacillati</taxon>
        <taxon>Bacillota</taxon>
        <taxon>Clostridia</taxon>
        <taxon>Lachnospirales</taxon>
        <taxon>Lachnospiraceae</taxon>
        <taxon>Simiaoa</taxon>
    </lineage>
</organism>
<dbReference type="InterPro" id="IPR026045">
    <property type="entry name" value="Ferric-bd"/>
</dbReference>
<dbReference type="PIRSF" id="PIRSF002825">
    <property type="entry name" value="CfbpA"/>
    <property type="match status" value="1"/>
</dbReference>
<dbReference type="AlphaFoldDB" id="A0A7G9FX85"/>
<dbReference type="CDD" id="cd13518">
    <property type="entry name" value="PBP2_Fe3_thiamine_like"/>
    <property type="match status" value="1"/>
</dbReference>
<dbReference type="Gene3D" id="3.40.190.10">
    <property type="entry name" value="Periplasmic binding protein-like II"/>
    <property type="match status" value="2"/>
</dbReference>
<reference evidence="2 3" key="1">
    <citation type="submission" date="2020-08" db="EMBL/GenBank/DDBJ databases">
        <authorList>
            <person name="Liu C."/>
            <person name="Sun Q."/>
        </authorList>
    </citation>
    <scope>NUCLEOTIDE SEQUENCE [LARGE SCALE GENOMIC DNA]</scope>
    <source>
        <strain evidence="2 3">NSJ-8</strain>
    </source>
</reference>
<name>A0A7G9FX85_9FIRM</name>
<gene>
    <name evidence="2" type="ORF">H9Q77_03200</name>
</gene>
<evidence type="ECO:0000256" key="1">
    <source>
        <dbReference type="ARBA" id="ARBA00022729"/>
    </source>
</evidence>
<dbReference type="InterPro" id="IPR006059">
    <property type="entry name" value="SBP"/>
</dbReference>
<dbReference type="EMBL" id="CP060633">
    <property type="protein sequence ID" value="QNM03167.1"/>
    <property type="molecule type" value="Genomic_DNA"/>
</dbReference>